<dbReference type="SUPFAM" id="SSF47616">
    <property type="entry name" value="GST C-terminal domain-like"/>
    <property type="match status" value="1"/>
</dbReference>
<dbReference type="AlphaFoldDB" id="F7ZLH8"/>
<dbReference type="PANTHER" id="PTHR42673:SF21">
    <property type="entry name" value="GLUTATHIONE S-TRANSFERASE YFCF"/>
    <property type="match status" value="1"/>
</dbReference>
<dbReference type="GO" id="GO:0004364">
    <property type="term" value="F:glutathione transferase activity"/>
    <property type="evidence" value="ECO:0007669"/>
    <property type="project" value="TreeGrafter"/>
</dbReference>
<dbReference type="Pfam" id="PF02798">
    <property type="entry name" value="GST_N"/>
    <property type="match status" value="1"/>
</dbReference>
<keyword evidence="5" id="KW-1185">Reference proteome</keyword>
<dbReference type="Gene3D" id="3.40.30.10">
    <property type="entry name" value="Glutaredoxin"/>
    <property type="match status" value="1"/>
</dbReference>
<dbReference type="GO" id="GO:0006559">
    <property type="term" value="P:L-phenylalanine catabolic process"/>
    <property type="evidence" value="ECO:0007669"/>
    <property type="project" value="TreeGrafter"/>
</dbReference>
<dbReference type="CDD" id="cd03042">
    <property type="entry name" value="GST_N_Zeta"/>
    <property type="match status" value="1"/>
</dbReference>
<dbReference type="EC" id="5.2.1.2" evidence="4"/>
<dbReference type="Proteomes" id="UP000001353">
    <property type="component" value="Chromosome"/>
</dbReference>
<feature type="domain" description="GST N-terminal" evidence="2">
    <location>
        <begin position="3"/>
        <end position="85"/>
    </location>
</feature>
<dbReference type="HOGENOM" id="CLU_011226_20_1_5"/>
<evidence type="ECO:0000259" key="2">
    <source>
        <dbReference type="PROSITE" id="PS50404"/>
    </source>
</evidence>
<evidence type="ECO:0000256" key="1">
    <source>
        <dbReference type="ARBA" id="ARBA00010007"/>
    </source>
</evidence>
<feature type="domain" description="GST C-terminal" evidence="3">
    <location>
        <begin position="90"/>
        <end position="214"/>
    </location>
</feature>
<dbReference type="SFLD" id="SFLDG00358">
    <property type="entry name" value="Main_(cytGST)"/>
    <property type="match status" value="1"/>
</dbReference>
<dbReference type="STRING" id="391595.RLO149_c008110"/>
<dbReference type="InterPro" id="IPR034330">
    <property type="entry name" value="GST_Zeta_C"/>
</dbReference>
<gene>
    <name evidence="4" type="primary">maiA</name>
    <name evidence="4" type="ordered locus">RLO149_c008110</name>
</gene>
<dbReference type="eggNOG" id="COG0625">
    <property type="taxonomic scope" value="Bacteria"/>
</dbReference>
<dbReference type="GO" id="GO:0006749">
    <property type="term" value="P:glutathione metabolic process"/>
    <property type="evidence" value="ECO:0007669"/>
    <property type="project" value="TreeGrafter"/>
</dbReference>
<evidence type="ECO:0000313" key="5">
    <source>
        <dbReference type="Proteomes" id="UP000001353"/>
    </source>
</evidence>
<dbReference type="EMBL" id="CP002623">
    <property type="protein sequence ID" value="AEI92838.1"/>
    <property type="molecule type" value="Genomic_DNA"/>
</dbReference>
<dbReference type="PROSITE" id="PS50405">
    <property type="entry name" value="GST_CTER"/>
    <property type="match status" value="1"/>
</dbReference>
<dbReference type="SUPFAM" id="SSF52833">
    <property type="entry name" value="Thioredoxin-like"/>
    <property type="match status" value="1"/>
</dbReference>
<accession>F7ZLH8</accession>
<evidence type="ECO:0000313" key="4">
    <source>
        <dbReference type="EMBL" id="AEI92838.1"/>
    </source>
</evidence>
<name>F7ZLH8_ROSLO</name>
<dbReference type="NCBIfam" id="TIGR01262">
    <property type="entry name" value="maiA"/>
    <property type="match status" value="1"/>
</dbReference>
<organism evidence="4 5">
    <name type="scientific">Roseobacter litoralis (strain ATCC 49566 / DSM 6996 / JCM 21268 / NBRC 15278 / OCh 149)</name>
    <dbReference type="NCBI Taxonomy" id="391595"/>
    <lineage>
        <taxon>Bacteria</taxon>
        <taxon>Pseudomonadati</taxon>
        <taxon>Pseudomonadota</taxon>
        <taxon>Alphaproteobacteria</taxon>
        <taxon>Rhodobacterales</taxon>
        <taxon>Roseobacteraceae</taxon>
        <taxon>Roseobacter</taxon>
    </lineage>
</organism>
<dbReference type="KEGG" id="rli:RLO149_c008110"/>
<dbReference type="GO" id="GO:0005737">
    <property type="term" value="C:cytoplasm"/>
    <property type="evidence" value="ECO:0007669"/>
    <property type="project" value="InterPro"/>
</dbReference>
<dbReference type="CDD" id="cd03191">
    <property type="entry name" value="GST_C_Zeta"/>
    <property type="match status" value="1"/>
</dbReference>
<dbReference type="InterPro" id="IPR034333">
    <property type="entry name" value="GST_Zeta_N"/>
</dbReference>
<sequence>MITMLTLYSYWRSSTSYRVRVALNLKGLSYRTVPVDLVAGAQRAPDYVTKNPSKAVPTLVLEDGTVLTQSLAILDYLEHTAPDPALLPSDPLQRAKVLAAAQIIASDIHPVNNFKVLSRLKSHHGFTGDTAAAWMRHWISEGLEAYQALLPDAPTYSFANTPQLCDLCLVAQLYNAHRWGVDLTPFARLLDIEKQALKLPAFDAARPENQQDAA</sequence>
<dbReference type="InterPro" id="IPR004045">
    <property type="entry name" value="Glutathione_S-Trfase_N"/>
</dbReference>
<dbReference type="InterPro" id="IPR005955">
    <property type="entry name" value="GST_Zeta"/>
</dbReference>
<dbReference type="GO" id="GO:0016034">
    <property type="term" value="F:maleylacetoacetate isomerase activity"/>
    <property type="evidence" value="ECO:0007669"/>
    <property type="project" value="UniProtKB-EC"/>
</dbReference>
<dbReference type="Gene3D" id="1.20.1050.10">
    <property type="match status" value="1"/>
</dbReference>
<dbReference type="PROSITE" id="PS50404">
    <property type="entry name" value="GST_NTER"/>
    <property type="match status" value="1"/>
</dbReference>
<evidence type="ECO:0000259" key="3">
    <source>
        <dbReference type="PROSITE" id="PS50405"/>
    </source>
</evidence>
<dbReference type="InterPro" id="IPR036249">
    <property type="entry name" value="Thioredoxin-like_sf"/>
</dbReference>
<dbReference type="InterPro" id="IPR040079">
    <property type="entry name" value="Glutathione_S-Trfase"/>
</dbReference>
<dbReference type="PANTHER" id="PTHR42673">
    <property type="entry name" value="MALEYLACETOACETATE ISOMERASE"/>
    <property type="match status" value="1"/>
</dbReference>
<reference evidence="4 5" key="1">
    <citation type="journal article" date="2011" name="BMC Genomics">
        <title>Comparative genome analysis and genome-guided physiological analysis of Roseobacter litoralis.</title>
        <authorList>
            <person name="Kalhoefer D."/>
            <person name="Thole S."/>
            <person name="Voget S."/>
            <person name="Lehmann R."/>
            <person name="Liesegang H."/>
            <person name="Wollher A."/>
            <person name="Daniel R."/>
            <person name="Simon M."/>
            <person name="Brinkhoff T."/>
        </authorList>
    </citation>
    <scope>NUCLEOTIDE SEQUENCE [LARGE SCALE GENOMIC DNA]</scope>
    <source>
        <strain evidence="5">ATCC 49566 / DSM 6996 / JCM 21268 / NBRC 15278 / OCh 149</strain>
    </source>
</reference>
<proteinExistence type="inferred from homology"/>
<dbReference type="InterPro" id="IPR010987">
    <property type="entry name" value="Glutathione-S-Trfase_C-like"/>
</dbReference>
<dbReference type="SFLD" id="SFLDS00019">
    <property type="entry name" value="Glutathione_Transferase_(cytos"/>
    <property type="match status" value="1"/>
</dbReference>
<protein>
    <submittedName>
        <fullName evidence="4">Maleylacetoacetate isomerase MaiA</fullName>
        <ecNumber evidence="4">5.2.1.2</ecNumber>
    </submittedName>
</protein>
<comment type="similarity">
    <text evidence="1">Belongs to the GST superfamily. Zeta family.</text>
</comment>
<keyword evidence="4" id="KW-0413">Isomerase</keyword>
<dbReference type="InterPro" id="IPR036282">
    <property type="entry name" value="Glutathione-S-Trfase_C_sf"/>
</dbReference>